<feature type="chain" id="PRO_5046105590" evidence="2">
    <location>
        <begin position="33"/>
        <end position="632"/>
    </location>
</feature>
<protein>
    <submittedName>
        <fullName evidence="3">Uncharacterized protein</fullName>
    </submittedName>
</protein>
<feature type="transmembrane region" description="Helical" evidence="1">
    <location>
        <begin position="506"/>
        <end position="524"/>
    </location>
</feature>
<dbReference type="Proteomes" id="UP001642484">
    <property type="component" value="Unassembled WGS sequence"/>
</dbReference>
<feature type="transmembrane region" description="Helical" evidence="1">
    <location>
        <begin position="452"/>
        <end position="470"/>
    </location>
</feature>
<keyword evidence="1" id="KW-0812">Transmembrane</keyword>
<evidence type="ECO:0000256" key="2">
    <source>
        <dbReference type="SAM" id="SignalP"/>
    </source>
</evidence>
<reference evidence="3 4" key="1">
    <citation type="submission" date="2024-02" db="EMBL/GenBank/DDBJ databases">
        <authorList>
            <person name="Chen Y."/>
            <person name="Shah S."/>
            <person name="Dougan E. K."/>
            <person name="Thang M."/>
            <person name="Chan C."/>
        </authorList>
    </citation>
    <scope>NUCLEOTIDE SEQUENCE [LARGE SCALE GENOMIC DNA]</scope>
</reference>
<organism evidence="3 4">
    <name type="scientific">Durusdinium trenchii</name>
    <dbReference type="NCBI Taxonomy" id="1381693"/>
    <lineage>
        <taxon>Eukaryota</taxon>
        <taxon>Sar</taxon>
        <taxon>Alveolata</taxon>
        <taxon>Dinophyceae</taxon>
        <taxon>Suessiales</taxon>
        <taxon>Symbiodiniaceae</taxon>
        <taxon>Durusdinium</taxon>
    </lineage>
</organism>
<dbReference type="EMBL" id="CAXAMN010021389">
    <property type="protein sequence ID" value="CAK9059112.1"/>
    <property type="molecule type" value="Genomic_DNA"/>
</dbReference>
<name>A0ABP0N5P1_9DINO</name>
<gene>
    <name evidence="3" type="ORF">CCMP2556_LOCUS29132</name>
</gene>
<keyword evidence="2" id="KW-0732">Signal</keyword>
<keyword evidence="1" id="KW-0472">Membrane</keyword>
<sequence length="632" mass="69363">MGQRLLPRRRRTVVPLVAALVVPLAVLPLAKTGPLWTEGGDAHESVLAKSALADFKRELPHPWQRIGNLLLKPVSWAWPSRRGFGKNGRERLKNAGLQEAAGGSKWHSWLQEVCLVLGLDTSGHRRGGAFCPELWIDESWPPNRLTPHGQRSAPVWTFAGGERGHIVIQASLMKDFSMKGAKALLGFEVAGITLPTLPAHLPSGMLDPLCTGYLLCQASWAVHRATTPNSGLAGAPRWIREMLVHGGRFERPYSYTGQTAELAALGGLLRRLMPGVVQPPLFELLQVNHRNLEKALKHRKGLRWQLRAAPERPLEGFGKSFLVVNLMRLLGGSRGRSFVLTQDRASALCAGDAKAAALALLQARRLVPPRLARVDVDETLSSFASRAHESAWRLRRDALLRNPAEPPPAVRVAELLSWAQSEQGKRLMALAEVRRGHRVVVERLGEEVWRPWAGYAGVVGLLVLPVLTPIDAVRWASWCTMSLTIFGLMLPLLGFLGAPALPGPTFLSLGCLALYSLIAGSIWWNHLLGGARRWAILSGQLASQLVDQADAAAGIAFLTRDWAEMARRSLVALDQELCGSWRTSLHELAPGEPGHGPGRGFFLVFLHRACPPINTHGSWSVWPLYRINLSTF</sequence>
<evidence type="ECO:0000256" key="1">
    <source>
        <dbReference type="SAM" id="Phobius"/>
    </source>
</evidence>
<keyword evidence="1" id="KW-1133">Transmembrane helix</keyword>
<accession>A0ABP0N5P1</accession>
<evidence type="ECO:0000313" key="4">
    <source>
        <dbReference type="Proteomes" id="UP001642484"/>
    </source>
</evidence>
<evidence type="ECO:0000313" key="3">
    <source>
        <dbReference type="EMBL" id="CAK9059112.1"/>
    </source>
</evidence>
<feature type="transmembrane region" description="Helical" evidence="1">
    <location>
        <begin position="482"/>
        <end position="500"/>
    </location>
</feature>
<keyword evidence="4" id="KW-1185">Reference proteome</keyword>
<comment type="caution">
    <text evidence="3">The sequence shown here is derived from an EMBL/GenBank/DDBJ whole genome shotgun (WGS) entry which is preliminary data.</text>
</comment>
<feature type="signal peptide" evidence="2">
    <location>
        <begin position="1"/>
        <end position="32"/>
    </location>
</feature>
<proteinExistence type="predicted"/>